<gene>
    <name evidence="1" type="ORF">Fot_19835</name>
</gene>
<sequence length="115" mass="12661">MPSNKRSRVRIVGDVKEIQFGVQPPVDSICNFYVIEEAAMVMVAAAAKQDSVVGAVAKAGVVVENSWFMPKKGSVLPAKRRSVKKMIFDDIIHCILSCFGSPLKSHRCTNREQPN</sequence>
<organism evidence="1 2">
    <name type="scientific">Forsythia ovata</name>
    <dbReference type="NCBI Taxonomy" id="205694"/>
    <lineage>
        <taxon>Eukaryota</taxon>
        <taxon>Viridiplantae</taxon>
        <taxon>Streptophyta</taxon>
        <taxon>Embryophyta</taxon>
        <taxon>Tracheophyta</taxon>
        <taxon>Spermatophyta</taxon>
        <taxon>Magnoliopsida</taxon>
        <taxon>eudicotyledons</taxon>
        <taxon>Gunneridae</taxon>
        <taxon>Pentapetalae</taxon>
        <taxon>asterids</taxon>
        <taxon>lamiids</taxon>
        <taxon>Lamiales</taxon>
        <taxon>Oleaceae</taxon>
        <taxon>Forsythieae</taxon>
        <taxon>Forsythia</taxon>
    </lineage>
</organism>
<dbReference type="AlphaFoldDB" id="A0ABD1VM68"/>
<comment type="caution">
    <text evidence="1">The sequence shown here is derived from an EMBL/GenBank/DDBJ whole genome shotgun (WGS) entry which is preliminary data.</text>
</comment>
<accession>A0ABD1VM68</accession>
<dbReference type="EMBL" id="JBFOLJ010000005">
    <property type="protein sequence ID" value="KAL2538444.1"/>
    <property type="molecule type" value="Genomic_DNA"/>
</dbReference>
<evidence type="ECO:0000313" key="1">
    <source>
        <dbReference type="EMBL" id="KAL2538444.1"/>
    </source>
</evidence>
<evidence type="ECO:0000313" key="2">
    <source>
        <dbReference type="Proteomes" id="UP001604277"/>
    </source>
</evidence>
<protein>
    <submittedName>
        <fullName evidence="1">Uncharacterized protein</fullName>
    </submittedName>
</protein>
<reference evidence="2" key="1">
    <citation type="submission" date="2024-07" db="EMBL/GenBank/DDBJ databases">
        <title>Two chromosome-level genome assemblies of Korean endemic species Abeliophyllum distichum and Forsythia ovata (Oleaceae).</title>
        <authorList>
            <person name="Jang H."/>
        </authorList>
    </citation>
    <scope>NUCLEOTIDE SEQUENCE [LARGE SCALE GENOMIC DNA]</scope>
</reference>
<proteinExistence type="predicted"/>
<name>A0ABD1VM68_9LAMI</name>
<dbReference type="Proteomes" id="UP001604277">
    <property type="component" value="Unassembled WGS sequence"/>
</dbReference>
<keyword evidence="2" id="KW-1185">Reference proteome</keyword>